<dbReference type="InterPro" id="IPR040508">
    <property type="entry name" value="AbiJ_NTD5"/>
</dbReference>
<reference evidence="3" key="1">
    <citation type="submission" date="2016-09" db="EMBL/GenBank/DDBJ databases">
        <title>Genome Sequence of Bathymodiolus thermophilus sulfur-oxidizing gill endosymbiont.</title>
        <authorList>
            <person name="Ponnudurai R."/>
            <person name="Kleiner M."/>
            <person name="Sayavedra L."/>
            <person name="Thuermer A."/>
            <person name="Felbeck H."/>
            <person name="Schlueter R."/>
            <person name="Schweder T."/>
            <person name="Markert S."/>
        </authorList>
    </citation>
    <scope>NUCLEOTIDE SEQUENCE [LARGE SCALE GENOMIC DNA]</scope>
    <source>
        <strain evidence="3">BAT/CrabSpa'14</strain>
    </source>
</reference>
<evidence type="ECO:0000259" key="1">
    <source>
        <dbReference type="Pfam" id="PF18865"/>
    </source>
</evidence>
<dbReference type="AlphaFoldDB" id="A0A1J5TVM7"/>
<dbReference type="Proteomes" id="UP000182798">
    <property type="component" value="Unassembled WGS sequence"/>
</dbReference>
<dbReference type="Pfam" id="PF18865">
    <property type="entry name" value="AbiJ_NTD5"/>
    <property type="match status" value="1"/>
</dbReference>
<comment type="caution">
    <text evidence="2">The sequence shown here is derived from an EMBL/GenBank/DDBJ whole genome shotgun (WGS) entry which is preliminary data.</text>
</comment>
<proteinExistence type="predicted"/>
<feature type="domain" description="AbiJ N-terminal" evidence="1">
    <location>
        <begin position="2"/>
        <end position="75"/>
    </location>
</feature>
<sequence length="93" mass="10426">MNSDSGKRIPKIRDSIISNFTHEDWEEIGLLTGFSDLIKGHEQLLRSLFWEDEDYSGNVLNVLSGIASQNEATLNVYPRSHAQCGNEGIIMCV</sequence>
<dbReference type="EMBL" id="MIQH01000508">
    <property type="protein sequence ID" value="OIR24810.1"/>
    <property type="molecule type" value="Genomic_DNA"/>
</dbReference>
<evidence type="ECO:0000313" key="3">
    <source>
        <dbReference type="Proteomes" id="UP000182798"/>
    </source>
</evidence>
<evidence type="ECO:0000313" key="2">
    <source>
        <dbReference type="EMBL" id="OIR24810.1"/>
    </source>
</evidence>
<organism evidence="2 3">
    <name type="scientific">Bathymodiolus thermophilus thioautotrophic gill symbiont</name>
    <dbReference type="NCBI Taxonomy" id="2360"/>
    <lineage>
        <taxon>Bacteria</taxon>
        <taxon>Pseudomonadati</taxon>
        <taxon>Pseudomonadota</taxon>
        <taxon>Gammaproteobacteria</taxon>
        <taxon>sulfur-oxidizing symbionts</taxon>
    </lineage>
</organism>
<gene>
    <name evidence="2" type="ORF">BGC33_14875</name>
</gene>
<name>A0A1J5TVM7_9GAMM</name>
<accession>A0A1J5TVM7</accession>
<dbReference type="RefSeq" id="WP_071564107.1">
    <property type="nucleotide sequence ID" value="NZ_MIQH01000508.1"/>
</dbReference>
<protein>
    <recommendedName>
        <fullName evidence="1">AbiJ N-terminal domain-containing protein</fullName>
    </recommendedName>
</protein>